<protein>
    <recommendedName>
        <fullName evidence="4">K Homology domain-containing protein</fullName>
    </recommendedName>
</protein>
<name>K0T0V4_THAOC</name>
<feature type="domain" description="K Homology" evidence="4">
    <location>
        <begin position="167"/>
        <end position="233"/>
    </location>
</feature>
<dbReference type="GO" id="GO:0003723">
    <property type="term" value="F:RNA binding"/>
    <property type="evidence" value="ECO:0007669"/>
    <property type="project" value="UniProtKB-UniRule"/>
</dbReference>
<dbReference type="OrthoDB" id="10027144at2759"/>
<feature type="region of interest" description="Disordered" evidence="3">
    <location>
        <begin position="388"/>
        <end position="408"/>
    </location>
</feature>
<feature type="non-terminal residue" evidence="5">
    <location>
        <position position="1"/>
    </location>
</feature>
<proteinExistence type="predicted"/>
<feature type="domain" description="K Homology" evidence="4">
    <location>
        <begin position="101"/>
        <end position="166"/>
    </location>
</feature>
<organism evidence="5 6">
    <name type="scientific">Thalassiosira oceanica</name>
    <name type="common">Marine diatom</name>
    <dbReference type="NCBI Taxonomy" id="159749"/>
    <lineage>
        <taxon>Eukaryota</taxon>
        <taxon>Sar</taxon>
        <taxon>Stramenopiles</taxon>
        <taxon>Ochrophyta</taxon>
        <taxon>Bacillariophyta</taxon>
        <taxon>Coscinodiscophyceae</taxon>
        <taxon>Thalassiosirophycidae</taxon>
        <taxon>Thalassiosirales</taxon>
        <taxon>Thalassiosiraceae</taxon>
        <taxon>Thalassiosira</taxon>
    </lineage>
</organism>
<evidence type="ECO:0000313" key="5">
    <source>
        <dbReference type="EMBL" id="EJK71355.1"/>
    </source>
</evidence>
<dbReference type="EMBL" id="AGNL01007340">
    <property type="protein sequence ID" value="EJK71355.1"/>
    <property type="molecule type" value="Genomic_DNA"/>
</dbReference>
<dbReference type="Gene3D" id="3.30.1370.10">
    <property type="entry name" value="K Homology domain, type 1"/>
    <property type="match status" value="4"/>
</dbReference>
<keyword evidence="6" id="KW-1185">Reference proteome</keyword>
<sequence length="408" mass="43528">DRQRRRGGRPGRAGGRRPALGRARRRRGQRDVRRAPRRGRPLIFIGKAGATIQMLQDTSGAKFNLNRQTGVLTISGPEACVQIGLAEARAILAAEAERKANEIEESVTWGSDAIKAVIGRGGSNIRATQEATGVKIDADVEAGTLVISGPSEMVSTALTMCHNAAFGEVQDQVELGSRNAVNVIYGPGFQTIRQLQESTGCKLDIARGTTTLKLAGSTEAVAEATERIRALLEANRGFEMTIENSKVGAVYGKGGETLRSIQDRTGTQIDVSRGPTHATVSVMGTADASQRARNMLQRAIDGEVELKPGEVAEELELGSATAAIIGRGGSNVADLEKRHGVKVNVRSELQKARVVGKPDRVAKAVEEIAKVVKPILEAEQAQREANLVMESGESAWQVSPEDDDADGW</sequence>
<dbReference type="eggNOG" id="KOG1676">
    <property type="taxonomic scope" value="Eukaryota"/>
</dbReference>
<accession>K0T0V4</accession>
<dbReference type="SMART" id="SM00322">
    <property type="entry name" value="KH"/>
    <property type="match status" value="5"/>
</dbReference>
<dbReference type="Pfam" id="PF00013">
    <property type="entry name" value="KH_1"/>
    <property type="match status" value="5"/>
</dbReference>
<feature type="domain" description="K Homology" evidence="4">
    <location>
        <begin position="27"/>
        <end position="93"/>
    </location>
</feature>
<evidence type="ECO:0000313" key="6">
    <source>
        <dbReference type="Proteomes" id="UP000266841"/>
    </source>
</evidence>
<gene>
    <name evidence="5" type="ORF">THAOC_07218</name>
</gene>
<dbReference type="PROSITE" id="PS50084">
    <property type="entry name" value="KH_TYPE_1"/>
    <property type="match status" value="5"/>
</dbReference>
<keyword evidence="1" id="KW-0677">Repeat</keyword>
<dbReference type="InterPro" id="IPR004088">
    <property type="entry name" value="KH_dom_type_1"/>
</dbReference>
<dbReference type="InterPro" id="IPR004087">
    <property type="entry name" value="KH_dom"/>
</dbReference>
<evidence type="ECO:0000256" key="3">
    <source>
        <dbReference type="SAM" id="MobiDB-lite"/>
    </source>
</evidence>
<dbReference type="Proteomes" id="UP000266841">
    <property type="component" value="Unassembled WGS sequence"/>
</dbReference>
<reference evidence="5 6" key="1">
    <citation type="journal article" date="2012" name="Genome Biol.">
        <title>Genome and low-iron response of an oceanic diatom adapted to chronic iron limitation.</title>
        <authorList>
            <person name="Lommer M."/>
            <person name="Specht M."/>
            <person name="Roy A.S."/>
            <person name="Kraemer L."/>
            <person name="Andreson R."/>
            <person name="Gutowska M.A."/>
            <person name="Wolf J."/>
            <person name="Bergner S.V."/>
            <person name="Schilhabel M.B."/>
            <person name="Klostermeier U.C."/>
            <person name="Beiko R.G."/>
            <person name="Rosenstiel P."/>
            <person name="Hippler M."/>
            <person name="Laroche J."/>
        </authorList>
    </citation>
    <scope>NUCLEOTIDE SEQUENCE [LARGE SCALE GENOMIC DNA]</scope>
    <source>
        <strain evidence="5 6">CCMP1005</strain>
    </source>
</reference>
<dbReference type="AlphaFoldDB" id="K0T0V4"/>
<evidence type="ECO:0000259" key="4">
    <source>
        <dbReference type="SMART" id="SM00322"/>
    </source>
</evidence>
<feature type="domain" description="K Homology" evidence="4">
    <location>
        <begin position="234"/>
        <end position="301"/>
    </location>
</feature>
<feature type="domain" description="K Homology" evidence="4">
    <location>
        <begin position="311"/>
        <end position="373"/>
    </location>
</feature>
<dbReference type="SUPFAM" id="SSF54791">
    <property type="entry name" value="Eukaryotic type KH-domain (KH-domain type I)"/>
    <property type="match status" value="5"/>
</dbReference>
<evidence type="ECO:0000256" key="1">
    <source>
        <dbReference type="ARBA" id="ARBA00022737"/>
    </source>
</evidence>
<evidence type="ECO:0000256" key="2">
    <source>
        <dbReference type="PROSITE-ProRule" id="PRU00117"/>
    </source>
</evidence>
<keyword evidence="2" id="KW-0694">RNA-binding</keyword>
<dbReference type="InterPro" id="IPR036612">
    <property type="entry name" value="KH_dom_type_1_sf"/>
</dbReference>
<feature type="region of interest" description="Disordered" evidence="3">
    <location>
        <begin position="1"/>
        <end position="38"/>
    </location>
</feature>
<comment type="caution">
    <text evidence="5">The sequence shown here is derived from an EMBL/GenBank/DDBJ whole genome shotgun (WGS) entry which is preliminary data.</text>
</comment>
<dbReference type="PANTHER" id="PTHR10288">
    <property type="entry name" value="KH DOMAIN CONTAINING RNA BINDING PROTEIN"/>
    <property type="match status" value="1"/>
</dbReference>
<dbReference type="CDD" id="cd00105">
    <property type="entry name" value="KH-I"/>
    <property type="match status" value="2"/>
</dbReference>